<dbReference type="Proteomes" id="UP000239549">
    <property type="component" value="Unassembled WGS sequence"/>
</dbReference>
<name>A0A2L2XF73_9FIRM</name>
<evidence type="ECO:0000313" key="2">
    <source>
        <dbReference type="Proteomes" id="UP000239549"/>
    </source>
</evidence>
<evidence type="ECO:0000313" key="1">
    <source>
        <dbReference type="EMBL" id="GBF34782.1"/>
    </source>
</evidence>
<reference evidence="2" key="1">
    <citation type="submission" date="2018-02" db="EMBL/GenBank/DDBJ databases">
        <title>Genome sequence of Desulfocucumis palustris strain NAW-5.</title>
        <authorList>
            <person name="Watanabe M."/>
            <person name="Kojima H."/>
            <person name="Fukui M."/>
        </authorList>
    </citation>
    <scope>NUCLEOTIDE SEQUENCE [LARGE SCALE GENOMIC DNA]</scope>
    <source>
        <strain evidence="2">NAW-5</strain>
    </source>
</reference>
<comment type="caution">
    <text evidence="1">The sequence shown here is derived from an EMBL/GenBank/DDBJ whole genome shotgun (WGS) entry which is preliminary data.</text>
</comment>
<organism evidence="1 2">
    <name type="scientific">Desulfocucumis palustris</name>
    <dbReference type="NCBI Taxonomy" id="1898651"/>
    <lineage>
        <taxon>Bacteria</taxon>
        <taxon>Bacillati</taxon>
        <taxon>Bacillota</taxon>
        <taxon>Clostridia</taxon>
        <taxon>Eubacteriales</taxon>
        <taxon>Desulfocucumaceae</taxon>
        <taxon>Desulfocucumis</taxon>
    </lineage>
</organism>
<gene>
    <name evidence="1" type="ORF">DCCM_3902</name>
</gene>
<accession>A0A2L2XF73</accession>
<protein>
    <submittedName>
        <fullName evidence="1">Uncharacterized protein</fullName>
    </submittedName>
</protein>
<dbReference type="OrthoDB" id="1684747at2"/>
<sequence>MSRILDRVMDGMDIETFIICVSEDEGRRLTLQMFREMGFTDADIVFIQFQGPGVRVRARAYVHRPGDNYGWLKAGPVEGDVK</sequence>
<keyword evidence="2" id="KW-1185">Reference proteome</keyword>
<proteinExistence type="predicted"/>
<dbReference type="RefSeq" id="WP_104372956.1">
    <property type="nucleotide sequence ID" value="NZ_BFAV01000150.1"/>
</dbReference>
<dbReference type="EMBL" id="BFAV01000150">
    <property type="protein sequence ID" value="GBF34782.1"/>
    <property type="molecule type" value="Genomic_DNA"/>
</dbReference>
<dbReference type="AlphaFoldDB" id="A0A2L2XF73"/>